<evidence type="ECO:0000259" key="1">
    <source>
        <dbReference type="Pfam" id="PF01695"/>
    </source>
</evidence>
<dbReference type="InterPro" id="IPR002611">
    <property type="entry name" value="IstB_ATP-bd"/>
</dbReference>
<sequence>MVIDELAYFALPEDADLALIHVANLRYLKTSIVITTNRNGVAWGEILEDSTIAAARLSRLLRRLFGCGFR</sequence>
<keyword evidence="3" id="KW-1185">Reference proteome</keyword>
<accession>A0ABS4YTQ0</accession>
<dbReference type="Proteomes" id="UP000711614">
    <property type="component" value="Unassembled WGS sequence"/>
</dbReference>
<evidence type="ECO:0000313" key="2">
    <source>
        <dbReference type="EMBL" id="MBP2411762.1"/>
    </source>
</evidence>
<organism evidence="2 3">
    <name type="scientific">Arthrobacter stackebrandtii</name>
    <dbReference type="NCBI Taxonomy" id="272161"/>
    <lineage>
        <taxon>Bacteria</taxon>
        <taxon>Bacillati</taxon>
        <taxon>Actinomycetota</taxon>
        <taxon>Actinomycetes</taxon>
        <taxon>Micrococcales</taxon>
        <taxon>Micrococcaceae</taxon>
        <taxon>Arthrobacter</taxon>
    </lineage>
</organism>
<evidence type="ECO:0000313" key="3">
    <source>
        <dbReference type="Proteomes" id="UP000711614"/>
    </source>
</evidence>
<dbReference type="EMBL" id="JAGIOI010000001">
    <property type="protein sequence ID" value="MBP2411762.1"/>
    <property type="molecule type" value="Genomic_DNA"/>
</dbReference>
<dbReference type="InterPro" id="IPR027417">
    <property type="entry name" value="P-loop_NTPase"/>
</dbReference>
<name>A0ABS4YTQ0_9MICC</name>
<reference evidence="2 3" key="1">
    <citation type="submission" date="2021-03" db="EMBL/GenBank/DDBJ databases">
        <title>Sequencing the genomes of 1000 actinobacteria strains.</title>
        <authorList>
            <person name="Klenk H.-P."/>
        </authorList>
    </citation>
    <scope>NUCLEOTIDE SEQUENCE [LARGE SCALE GENOMIC DNA]</scope>
    <source>
        <strain evidence="2 3">DSM 16005</strain>
    </source>
</reference>
<dbReference type="Pfam" id="PF01695">
    <property type="entry name" value="IstB_IS21"/>
    <property type="match status" value="1"/>
</dbReference>
<dbReference type="Gene3D" id="3.40.50.300">
    <property type="entry name" value="P-loop containing nucleotide triphosphate hydrolases"/>
    <property type="match status" value="1"/>
</dbReference>
<protein>
    <submittedName>
        <fullName evidence="2">DNA replication protein DnaC</fullName>
    </submittedName>
</protein>
<feature type="domain" description="IstB-like ATP-binding" evidence="1">
    <location>
        <begin position="1"/>
        <end position="62"/>
    </location>
</feature>
<comment type="caution">
    <text evidence="2">The sequence shown here is derived from an EMBL/GenBank/DDBJ whole genome shotgun (WGS) entry which is preliminary data.</text>
</comment>
<gene>
    <name evidence="2" type="ORF">JOF48_000561</name>
</gene>
<proteinExistence type="predicted"/>